<keyword evidence="4" id="KW-0472">Membrane</keyword>
<evidence type="ECO:0000256" key="3">
    <source>
        <dbReference type="ARBA" id="ARBA00022989"/>
    </source>
</evidence>
<evidence type="ECO:0000313" key="6">
    <source>
        <dbReference type="EMBL" id="CAK9883208.1"/>
    </source>
</evidence>
<name>A0ABP1C321_9BRYO</name>
<keyword evidence="7" id="KW-1185">Reference proteome</keyword>
<keyword evidence="3" id="KW-1133">Transmembrane helix</keyword>
<proteinExistence type="inferred from homology"/>
<evidence type="ECO:0000313" key="7">
    <source>
        <dbReference type="Proteomes" id="UP001497522"/>
    </source>
</evidence>
<evidence type="ECO:0000256" key="1">
    <source>
        <dbReference type="ARBA" id="ARBA00004167"/>
    </source>
</evidence>
<comment type="subcellular location">
    <subcellularLocation>
        <location evidence="1">Membrane</location>
        <topology evidence="1">Single-pass membrane protein</topology>
    </subcellularLocation>
</comment>
<organism evidence="6 7">
    <name type="scientific">Sphagnum jensenii</name>
    <dbReference type="NCBI Taxonomy" id="128206"/>
    <lineage>
        <taxon>Eukaryota</taxon>
        <taxon>Viridiplantae</taxon>
        <taxon>Streptophyta</taxon>
        <taxon>Embryophyta</taxon>
        <taxon>Bryophyta</taxon>
        <taxon>Sphagnophytina</taxon>
        <taxon>Sphagnopsida</taxon>
        <taxon>Sphagnales</taxon>
        <taxon>Sphagnaceae</taxon>
        <taxon>Sphagnum</taxon>
    </lineage>
</organism>
<dbReference type="PANTHER" id="PTHR31509">
    <property type="entry name" value="BPS1-LIKE PROTEIN"/>
    <property type="match status" value="1"/>
</dbReference>
<dbReference type="EMBL" id="OZ023710">
    <property type="protein sequence ID" value="CAK9883208.1"/>
    <property type="molecule type" value="Genomic_DNA"/>
</dbReference>
<sequence length="370" mass="41369">MTHQAASSLLSSLGSVLPHFSLHRATSNVSSKQQQRHPVLQEFESKLAEKLEALKLAGEELGFLSIDWFIQSMTVVLATHSNVEALVPDLQFPLTERDGKWVDEYLDDSAKLLDVCNVLKEGISDVEHYQMLVQVALLNLDNNNNNNESCFSEAKYHRARNALQDCKEAIKKKDTEYRQGQPKSKLENCSSMLRTMGEKLVNPKGVDAAKGNGFLNAIYGAKVTTIFLCGLLVIALACKPKRPLMNLSVTSHYLWSSPLLSLQHRVKEETDKRKNGGSIALLCELDSVDSSVRRLHNLIDGNLTDKKLGPLPKPQWQEMKQLVEDLRKNSAHLGSGLGPLEQYVNELFRILINSRLALLDILSNSNWQSV</sequence>
<dbReference type="Proteomes" id="UP001497522">
    <property type="component" value="Chromosome 9"/>
</dbReference>
<evidence type="ECO:0000256" key="4">
    <source>
        <dbReference type="ARBA" id="ARBA00023136"/>
    </source>
</evidence>
<accession>A0ABP1C321</accession>
<evidence type="ECO:0000256" key="5">
    <source>
        <dbReference type="ARBA" id="ARBA00035114"/>
    </source>
</evidence>
<comment type="similarity">
    <text evidence="5">Belongs to the ROH1 family.</text>
</comment>
<reference evidence="6" key="1">
    <citation type="submission" date="2024-03" db="EMBL/GenBank/DDBJ databases">
        <authorList>
            <consortium name="ELIXIR-Norway"/>
            <consortium name="Elixir Norway"/>
        </authorList>
    </citation>
    <scope>NUCLEOTIDE SEQUENCE</scope>
</reference>
<gene>
    <name evidence="6" type="ORF">CSSPJE1EN2_LOCUS24459</name>
</gene>
<evidence type="ECO:0000256" key="2">
    <source>
        <dbReference type="ARBA" id="ARBA00022692"/>
    </source>
</evidence>
<protein>
    <submittedName>
        <fullName evidence="6">Uncharacterized protein</fullName>
    </submittedName>
</protein>
<dbReference type="InterPro" id="IPR008511">
    <property type="entry name" value="ROH1-like"/>
</dbReference>
<keyword evidence="2" id="KW-0812">Transmembrane</keyword>
<dbReference type="Pfam" id="PF05633">
    <property type="entry name" value="ROH1-like"/>
    <property type="match status" value="2"/>
</dbReference>